<evidence type="ECO:0000313" key="3">
    <source>
        <dbReference type="Proteomes" id="UP000009192"/>
    </source>
</evidence>
<proteinExistence type="predicted"/>
<feature type="region of interest" description="Disordered" evidence="1">
    <location>
        <begin position="81"/>
        <end position="117"/>
    </location>
</feature>
<gene>
    <name evidence="2" type="primary">Dmoj\GI26371</name>
    <name evidence="2" type="ORF">Dmoj_GI26371</name>
</gene>
<accession>A0A0Q9XEJ8</accession>
<dbReference type="AlphaFoldDB" id="A0A0Q9XEJ8"/>
<sequence>MISVQCGKEALPLLNTVNSRKLSTVKNAPCFCSRTHYSGKKKHVLQNLGRRIKSKQIEFVESKSDKKASNCTTYYNQTEAPSSAIEEAERRATITASREGEKKKHGENCNQPQRQRQRRLCRRESGICSLEAN</sequence>
<dbReference type="KEGG" id="dmo:Dmoj_GI26371"/>
<reference evidence="2 3" key="1">
    <citation type="journal article" date="2007" name="Nature">
        <title>Evolution of genes and genomes on the Drosophila phylogeny.</title>
        <authorList>
            <consortium name="Drosophila 12 Genomes Consortium"/>
            <person name="Clark A.G."/>
            <person name="Eisen M.B."/>
            <person name="Smith D.R."/>
            <person name="Bergman C.M."/>
            <person name="Oliver B."/>
            <person name="Markow T.A."/>
            <person name="Kaufman T.C."/>
            <person name="Kellis M."/>
            <person name="Gelbart W."/>
            <person name="Iyer V.N."/>
            <person name="Pollard D.A."/>
            <person name="Sackton T.B."/>
            <person name="Larracuente A.M."/>
            <person name="Singh N.D."/>
            <person name="Abad J.P."/>
            <person name="Abt D.N."/>
            <person name="Adryan B."/>
            <person name="Aguade M."/>
            <person name="Akashi H."/>
            <person name="Anderson W.W."/>
            <person name="Aquadro C.F."/>
            <person name="Ardell D.H."/>
            <person name="Arguello R."/>
            <person name="Artieri C.G."/>
            <person name="Barbash D.A."/>
            <person name="Barker D."/>
            <person name="Barsanti P."/>
            <person name="Batterham P."/>
            <person name="Batzoglou S."/>
            <person name="Begun D."/>
            <person name="Bhutkar A."/>
            <person name="Blanco E."/>
            <person name="Bosak S.A."/>
            <person name="Bradley R.K."/>
            <person name="Brand A.D."/>
            <person name="Brent M.R."/>
            <person name="Brooks A.N."/>
            <person name="Brown R.H."/>
            <person name="Butlin R.K."/>
            <person name="Caggese C."/>
            <person name="Calvi B.R."/>
            <person name="Bernardo de Carvalho A."/>
            <person name="Caspi A."/>
            <person name="Castrezana S."/>
            <person name="Celniker S.E."/>
            <person name="Chang J.L."/>
            <person name="Chapple C."/>
            <person name="Chatterji S."/>
            <person name="Chinwalla A."/>
            <person name="Civetta A."/>
            <person name="Clifton S.W."/>
            <person name="Comeron J.M."/>
            <person name="Costello J.C."/>
            <person name="Coyne J.A."/>
            <person name="Daub J."/>
            <person name="David R.G."/>
            <person name="Delcher A.L."/>
            <person name="Delehaunty K."/>
            <person name="Do C.B."/>
            <person name="Ebling H."/>
            <person name="Edwards K."/>
            <person name="Eickbush T."/>
            <person name="Evans J.D."/>
            <person name="Filipski A."/>
            <person name="Findeiss S."/>
            <person name="Freyhult E."/>
            <person name="Fulton L."/>
            <person name="Fulton R."/>
            <person name="Garcia A.C."/>
            <person name="Gardiner A."/>
            <person name="Garfield D.A."/>
            <person name="Garvin B.E."/>
            <person name="Gibson G."/>
            <person name="Gilbert D."/>
            <person name="Gnerre S."/>
            <person name="Godfrey J."/>
            <person name="Good R."/>
            <person name="Gotea V."/>
            <person name="Gravely B."/>
            <person name="Greenberg A.J."/>
            <person name="Griffiths-Jones S."/>
            <person name="Gross S."/>
            <person name="Guigo R."/>
            <person name="Gustafson E.A."/>
            <person name="Haerty W."/>
            <person name="Hahn M.W."/>
            <person name="Halligan D.L."/>
            <person name="Halpern A.L."/>
            <person name="Halter G.M."/>
            <person name="Han M.V."/>
            <person name="Heger A."/>
            <person name="Hillier L."/>
            <person name="Hinrichs A.S."/>
            <person name="Holmes I."/>
            <person name="Hoskins R.A."/>
            <person name="Hubisz M.J."/>
            <person name="Hultmark D."/>
            <person name="Huntley M.A."/>
            <person name="Jaffe D.B."/>
            <person name="Jagadeeshan S."/>
            <person name="Jeck W.R."/>
            <person name="Johnson J."/>
            <person name="Jones C.D."/>
            <person name="Jordan W.C."/>
            <person name="Karpen G.H."/>
            <person name="Kataoka E."/>
            <person name="Keightley P.D."/>
            <person name="Kheradpour P."/>
            <person name="Kirkness E.F."/>
            <person name="Koerich L.B."/>
            <person name="Kristiansen K."/>
            <person name="Kudrna D."/>
            <person name="Kulathinal R.J."/>
            <person name="Kumar S."/>
            <person name="Kwok R."/>
            <person name="Lander E."/>
            <person name="Langley C.H."/>
            <person name="Lapoint R."/>
            <person name="Lazzaro B.P."/>
            <person name="Lee S.J."/>
            <person name="Levesque L."/>
            <person name="Li R."/>
            <person name="Lin C.F."/>
            <person name="Lin M.F."/>
            <person name="Lindblad-Toh K."/>
            <person name="Llopart A."/>
            <person name="Long M."/>
            <person name="Low L."/>
            <person name="Lozovsky E."/>
            <person name="Lu J."/>
            <person name="Luo M."/>
            <person name="Machado C.A."/>
            <person name="Makalowski W."/>
            <person name="Marzo M."/>
            <person name="Matsuda M."/>
            <person name="Matzkin L."/>
            <person name="McAllister B."/>
            <person name="McBride C.S."/>
            <person name="McKernan B."/>
            <person name="McKernan K."/>
            <person name="Mendez-Lago M."/>
            <person name="Minx P."/>
            <person name="Mollenhauer M.U."/>
            <person name="Montooth K."/>
            <person name="Mount S.M."/>
            <person name="Mu X."/>
            <person name="Myers E."/>
            <person name="Negre B."/>
            <person name="Newfeld S."/>
            <person name="Nielsen R."/>
            <person name="Noor M.A."/>
            <person name="O'Grady P."/>
            <person name="Pachter L."/>
            <person name="Papaceit M."/>
            <person name="Parisi M.J."/>
            <person name="Parisi M."/>
            <person name="Parts L."/>
            <person name="Pedersen J.S."/>
            <person name="Pesole G."/>
            <person name="Phillippy A.M."/>
            <person name="Ponting C.P."/>
            <person name="Pop M."/>
            <person name="Porcelli D."/>
            <person name="Powell J.R."/>
            <person name="Prohaska S."/>
            <person name="Pruitt K."/>
            <person name="Puig M."/>
            <person name="Quesneville H."/>
            <person name="Ram K.R."/>
            <person name="Rand D."/>
            <person name="Rasmussen M.D."/>
            <person name="Reed L.K."/>
            <person name="Reenan R."/>
            <person name="Reily A."/>
            <person name="Remington K.A."/>
            <person name="Rieger T.T."/>
            <person name="Ritchie M.G."/>
            <person name="Robin C."/>
            <person name="Rogers Y.H."/>
            <person name="Rohde C."/>
            <person name="Rozas J."/>
            <person name="Rubenfield M.J."/>
            <person name="Ruiz A."/>
            <person name="Russo S."/>
            <person name="Salzberg S.L."/>
            <person name="Sanchez-Gracia A."/>
            <person name="Saranga D.J."/>
            <person name="Sato H."/>
            <person name="Schaeffer S.W."/>
            <person name="Schatz M.C."/>
            <person name="Schlenke T."/>
            <person name="Schwartz R."/>
            <person name="Segarra C."/>
            <person name="Singh R.S."/>
            <person name="Sirot L."/>
            <person name="Sirota M."/>
            <person name="Sisneros N.B."/>
            <person name="Smith C.D."/>
            <person name="Smith T.F."/>
            <person name="Spieth J."/>
            <person name="Stage D.E."/>
            <person name="Stark A."/>
            <person name="Stephan W."/>
            <person name="Strausberg R.L."/>
            <person name="Strempel S."/>
            <person name="Sturgill D."/>
            <person name="Sutton G."/>
            <person name="Sutton G.G."/>
            <person name="Tao W."/>
            <person name="Teichmann S."/>
            <person name="Tobari Y.N."/>
            <person name="Tomimura Y."/>
            <person name="Tsolas J.M."/>
            <person name="Valente V.L."/>
            <person name="Venter E."/>
            <person name="Venter J.C."/>
            <person name="Vicario S."/>
            <person name="Vieira F.G."/>
            <person name="Vilella A.J."/>
            <person name="Villasante A."/>
            <person name="Walenz B."/>
            <person name="Wang J."/>
            <person name="Wasserman M."/>
            <person name="Watts T."/>
            <person name="Wilson D."/>
            <person name="Wilson R.K."/>
            <person name="Wing R.A."/>
            <person name="Wolfner M.F."/>
            <person name="Wong A."/>
            <person name="Wong G.K."/>
            <person name="Wu C.I."/>
            <person name="Wu G."/>
            <person name="Yamamoto D."/>
            <person name="Yang H.P."/>
            <person name="Yang S.P."/>
            <person name="Yorke J.A."/>
            <person name="Yoshida K."/>
            <person name="Zdobnov E."/>
            <person name="Zhang P."/>
            <person name="Zhang Y."/>
            <person name="Zimin A.V."/>
            <person name="Baldwin J."/>
            <person name="Abdouelleil A."/>
            <person name="Abdulkadir J."/>
            <person name="Abebe A."/>
            <person name="Abera B."/>
            <person name="Abreu J."/>
            <person name="Acer S.C."/>
            <person name="Aftuck L."/>
            <person name="Alexander A."/>
            <person name="An P."/>
            <person name="Anderson E."/>
            <person name="Anderson S."/>
            <person name="Arachi H."/>
            <person name="Azer M."/>
            <person name="Bachantsang P."/>
            <person name="Barry A."/>
            <person name="Bayul T."/>
            <person name="Berlin A."/>
            <person name="Bessette D."/>
            <person name="Bloom T."/>
            <person name="Blye J."/>
            <person name="Boguslavskiy L."/>
            <person name="Bonnet C."/>
            <person name="Boukhgalter B."/>
            <person name="Bourzgui I."/>
            <person name="Brown A."/>
            <person name="Cahill P."/>
            <person name="Channer S."/>
            <person name="Cheshatsang Y."/>
            <person name="Chuda L."/>
            <person name="Citroen M."/>
            <person name="Collymore A."/>
            <person name="Cooke P."/>
            <person name="Costello M."/>
            <person name="D'Aco K."/>
            <person name="Daza R."/>
            <person name="De Haan G."/>
            <person name="DeGray S."/>
            <person name="DeMaso C."/>
            <person name="Dhargay N."/>
            <person name="Dooley K."/>
            <person name="Dooley E."/>
            <person name="Doricent M."/>
            <person name="Dorje P."/>
            <person name="Dorjee K."/>
            <person name="Dupes A."/>
            <person name="Elong R."/>
            <person name="Falk J."/>
            <person name="Farina A."/>
            <person name="Faro S."/>
            <person name="Ferguson D."/>
            <person name="Fisher S."/>
            <person name="Foley C.D."/>
            <person name="Franke A."/>
            <person name="Friedrich D."/>
            <person name="Gadbois L."/>
            <person name="Gearin G."/>
            <person name="Gearin C.R."/>
            <person name="Giannoukos G."/>
            <person name="Goode T."/>
            <person name="Graham J."/>
            <person name="Grandbois E."/>
            <person name="Grewal S."/>
            <person name="Gyaltsen K."/>
            <person name="Hafez N."/>
            <person name="Hagos B."/>
            <person name="Hall J."/>
            <person name="Henson C."/>
            <person name="Hollinger A."/>
            <person name="Honan T."/>
            <person name="Huard M.D."/>
            <person name="Hughes L."/>
            <person name="Hurhula B."/>
            <person name="Husby M.E."/>
            <person name="Kamat A."/>
            <person name="Kanga B."/>
            <person name="Kashin S."/>
            <person name="Khazanovich D."/>
            <person name="Kisner P."/>
            <person name="Lance K."/>
            <person name="Lara M."/>
            <person name="Lee W."/>
            <person name="Lennon N."/>
            <person name="Letendre F."/>
            <person name="LeVine R."/>
            <person name="Lipovsky A."/>
            <person name="Liu X."/>
            <person name="Liu J."/>
            <person name="Liu S."/>
            <person name="Lokyitsang T."/>
            <person name="Lokyitsang Y."/>
            <person name="Lubonja R."/>
            <person name="Lui A."/>
            <person name="MacDonald P."/>
            <person name="Magnisalis V."/>
            <person name="Maru K."/>
            <person name="Matthews C."/>
            <person name="McCusker W."/>
            <person name="McDonough S."/>
            <person name="Mehta T."/>
            <person name="Meldrim J."/>
            <person name="Meneus L."/>
            <person name="Mihai O."/>
            <person name="Mihalev A."/>
            <person name="Mihova T."/>
            <person name="Mittelman R."/>
            <person name="Mlenga V."/>
            <person name="Montmayeur A."/>
            <person name="Mulrain L."/>
            <person name="Navidi A."/>
            <person name="Naylor J."/>
            <person name="Negash T."/>
            <person name="Nguyen T."/>
            <person name="Nguyen N."/>
            <person name="Nicol R."/>
            <person name="Norbu C."/>
            <person name="Norbu N."/>
            <person name="Novod N."/>
            <person name="O'Neill B."/>
            <person name="Osman S."/>
            <person name="Markiewicz E."/>
            <person name="Oyono O.L."/>
            <person name="Patti C."/>
            <person name="Phunkhang P."/>
            <person name="Pierre F."/>
            <person name="Priest M."/>
            <person name="Raghuraman S."/>
            <person name="Rege F."/>
            <person name="Reyes R."/>
            <person name="Rise C."/>
            <person name="Rogov P."/>
            <person name="Ross K."/>
            <person name="Ryan E."/>
            <person name="Settipalli S."/>
            <person name="Shea T."/>
            <person name="Sherpa N."/>
            <person name="Shi L."/>
            <person name="Shih D."/>
            <person name="Sparrow T."/>
            <person name="Spaulding J."/>
            <person name="Stalker J."/>
            <person name="Stange-Thomann N."/>
            <person name="Stavropoulos S."/>
            <person name="Stone C."/>
            <person name="Strader C."/>
            <person name="Tesfaye S."/>
            <person name="Thomson T."/>
            <person name="Thoulutsang Y."/>
            <person name="Thoulutsang D."/>
            <person name="Topham K."/>
            <person name="Topping I."/>
            <person name="Tsamla T."/>
            <person name="Vassiliev H."/>
            <person name="Vo A."/>
            <person name="Wangchuk T."/>
            <person name="Wangdi T."/>
            <person name="Weiand M."/>
            <person name="Wilkinson J."/>
            <person name="Wilson A."/>
            <person name="Yadav S."/>
            <person name="Young G."/>
            <person name="Yu Q."/>
            <person name="Zembek L."/>
            <person name="Zhong D."/>
            <person name="Zimmer A."/>
            <person name="Zwirko Z."/>
            <person name="Jaffe D.B."/>
            <person name="Alvarez P."/>
            <person name="Brockman W."/>
            <person name="Butler J."/>
            <person name="Chin C."/>
            <person name="Gnerre S."/>
            <person name="Grabherr M."/>
            <person name="Kleber M."/>
            <person name="Mauceli E."/>
            <person name="MacCallum I."/>
        </authorList>
    </citation>
    <scope>NUCLEOTIDE SEQUENCE [LARGE SCALE GENOMIC DNA]</scope>
    <source>
        <strain evidence="3">Tucson 15081-1352.22</strain>
    </source>
</reference>
<evidence type="ECO:0000313" key="2">
    <source>
        <dbReference type="EMBL" id="KRG07004.1"/>
    </source>
</evidence>
<dbReference type="Proteomes" id="UP000009192">
    <property type="component" value="Unassembled WGS sequence"/>
</dbReference>
<dbReference type="InParanoid" id="A0A0Q9XEJ8"/>
<feature type="compositionally biased region" description="Basic and acidic residues" evidence="1">
    <location>
        <begin position="87"/>
        <end position="107"/>
    </location>
</feature>
<keyword evidence="3" id="KW-1185">Reference proteome</keyword>
<name>A0A0Q9XEJ8_DROMO</name>
<evidence type="ECO:0000256" key="1">
    <source>
        <dbReference type="SAM" id="MobiDB-lite"/>
    </source>
</evidence>
<organism evidence="2 3">
    <name type="scientific">Drosophila mojavensis</name>
    <name type="common">Fruit fly</name>
    <dbReference type="NCBI Taxonomy" id="7230"/>
    <lineage>
        <taxon>Eukaryota</taxon>
        <taxon>Metazoa</taxon>
        <taxon>Ecdysozoa</taxon>
        <taxon>Arthropoda</taxon>
        <taxon>Hexapoda</taxon>
        <taxon>Insecta</taxon>
        <taxon>Pterygota</taxon>
        <taxon>Neoptera</taxon>
        <taxon>Endopterygota</taxon>
        <taxon>Diptera</taxon>
        <taxon>Brachycera</taxon>
        <taxon>Muscomorpha</taxon>
        <taxon>Ephydroidea</taxon>
        <taxon>Drosophilidae</taxon>
        <taxon>Drosophila</taxon>
    </lineage>
</organism>
<protein>
    <submittedName>
        <fullName evidence="2">Uncharacterized protein</fullName>
    </submittedName>
</protein>
<dbReference type="EMBL" id="CH933811">
    <property type="protein sequence ID" value="KRG07004.1"/>
    <property type="molecule type" value="Genomic_DNA"/>
</dbReference>